<comment type="caution">
    <text evidence="1">The sequence shown here is derived from an EMBL/GenBank/DDBJ whole genome shotgun (WGS) entry which is preliminary data.</text>
</comment>
<dbReference type="Gene3D" id="1.10.10.10">
    <property type="entry name" value="Winged helix-like DNA-binding domain superfamily/Winged helix DNA-binding domain"/>
    <property type="match status" value="1"/>
</dbReference>
<dbReference type="InterPro" id="IPR036388">
    <property type="entry name" value="WH-like_DNA-bd_sf"/>
</dbReference>
<organism evidence="1 2">
    <name type="scientific">Luteolibacter algae</name>
    <dbReference type="NCBI Taxonomy" id="454151"/>
    <lineage>
        <taxon>Bacteria</taxon>
        <taxon>Pseudomonadati</taxon>
        <taxon>Verrucomicrobiota</taxon>
        <taxon>Verrucomicrobiia</taxon>
        <taxon>Verrucomicrobiales</taxon>
        <taxon>Verrucomicrobiaceae</taxon>
        <taxon>Luteolibacter</taxon>
    </lineage>
</organism>
<proteinExistence type="predicted"/>
<sequence length="218" mass="24900">MFTPVFNDLLKRQWLATLSELKICGGLAVSELSRRLGTSYMTVKQHCEDLTKLGYLQRSRVPRTEIGRPEIFYRLSEKADALFPSIPVEFTVDLLEQVRQMFGDSAPDKLLFQHFQTQEEQWLARLSKESGRGAKSKALAKLREKEGLFMRCMIDDEAGTITLREFHHPLRHIFQQFPRAIAMEQRALESVLGTRINRVVAEGAGGVPTHVDFVLPLN</sequence>
<dbReference type="RefSeq" id="WP_386820968.1">
    <property type="nucleotide sequence ID" value="NZ_JBHUIT010000031.1"/>
</dbReference>
<dbReference type="InterPro" id="IPR036390">
    <property type="entry name" value="WH_DNA-bd_sf"/>
</dbReference>
<dbReference type="SUPFAM" id="SSF46785">
    <property type="entry name" value="Winged helix' DNA-binding domain"/>
    <property type="match status" value="1"/>
</dbReference>
<evidence type="ECO:0000313" key="2">
    <source>
        <dbReference type="Proteomes" id="UP001597375"/>
    </source>
</evidence>
<reference evidence="2" key="1">
    <citation type="journal article" date="2019" name="Int. J. Syst. Evol. Microbiol.">
        <title>The Global Catalogue of Microorganisms (GCM) 10K type strain sequencing project: providing services to taxonomists for standard genome sequencing and annotation.</title>
        <authorList>
            <consortium name="The Broad Institute Genomics Platform"/>
            <consortium name="The Broad Institute Genome Sequencing Center for Infectious Disease"/>
            <person name="Wu L."/>
            <person name="Ma J."/>
        </authorList>
    </citation>
    <scope>NUCLEOTIDE SEQUENCE [LARGE SCALE GENOMIC DNA]</scope>
    <source>
        <strain evidence="2">CGMCC 4.7106</strain>
    </source>
</reference>
<evidence type="ECO:0000313" key="1">
    <source>
        <dbReference type="EMBL" id="MFD2257642.1"/>
    </source>
</evidence>
<dbReference type="InterPro" id="IPR011991">
    <property type="entry name" value="ArsR-like_HTH"/>
</dbReference>
<keyword evidence="2" id="KW-1185">Reference proteome</keyword>
<dbReference type="Proteomes" id="UP001597375">
    <property type="component" value="Unassembled WGS sequence"/>
</dbReference>
<gene>
    <name evidence="1" type="ORF">ACFSSA_13245</name>
</gene>
<dbReference type="EMBL" id="JBHUIT010000031">
    <property type="protein sequence ID" value="MFD2257642.1"/>
    <property type="molecule type" value="Genomic_DNA"/>
</dbReference>
<accession>A0ABW5D9J6</accession>
<dbReference type="CDD" id="cd00090">
    <property type="entry name" value="HTH_ARSR"/>
    <property type="match status" value="1"/>
</dbReference>
<protein>
    <submittedName>
        <fullName evidence="1">Helix-turn-helix transcriptional regulator</fullName>
    </submittedName>
</protein>
<name>A0ABW5D9J6_9BACT</name>